<name>A0A7W5DW48_9BACT</name>
<dbReference type="EMBL" id="JACHXU010000004">
    <property type="protein sequence ID" value="MBB3205586.1"/>
    <property type="molecule type" value="Genomic_DNA"/>
</dbReference>
<comment type="caution">
    <text evidence="2">The sequence shown here is derived from an EMBL/GenBank/DDBJ whole genome shotgun (WGS) entry which is preliminary data.</text>
</comment>
<organism evidence="2 3">
    <name type="scientific">Aporhodopirellula rubra</name>
    <dbReference type="NCBI Taxonomy" id="980271"/>
    <lineage>
        <taxon>Bacteria</taxon>
        <taxon>Pseudomonadati</taxon>
        <taxon>Planctomycetota</taxon>
        <taxon>Planctomycetia</taxon>
        <taxon>Pirellulales</taxon>
        <taxon>Pirellulaceae</taxon>
        <taxon>Aporhodopirellula</taxon>
    </lineage>
</organism>
<accession>A0A7W5DW48</accession>
<evidence type="ECO:0000256" key="1">
    <source>
        <dbReference type="SAM" id="MobiDB-lite"/>
    </source>
</evidence>
<proteinExistence type="predicted"/>
<dbReference type="RefSeq" id="WP_184303388.1">
    <property type="nucleotide sequence ID" value="NZ_JACHXU010000004.1"/>
</dbReference>
<reference evidence="2 3" key="1">
    <citation type="submission" date="2020-08" db="EMBL/GenBank/DDBJ databases">
        <title>Genomic Encyclopedia of Type Strains, Phase III (KMG-III): the genomes of soil and plant-associated and newly described type strains.</title>
        <authorList>
            <person name="Whitman W."/>
        </authorList>
    </citation>
    <scope>NUCLEOTIDE SEQUENCE [LARGE SCALE GENOMIC DNA]</scope>
    <source>
        <strain evidence="2 3">CECT 8075</strain>
    </source>
</reference>
<dbReference type="SUPFAM" id="SSF52172">
    <property type="entry name" value="CheY-like"/>
    <property type="match status" value="1"/>
</dbReference>
<gene>
    <name evidence="2" type="ORF">FHS27_001390</name>
</gene>
<sequence length="138" mass="14756">MASDSDSAMNDSDAISQASGSDDSSPSTGMVVFLSGDLIFASRVRAAATGAGLEFKLAGNLPEQSEHPVRFIVVDLSTRSKVVDGLMADVNQRFPDAQVIAYAPHVQVQRIRDARQHGISTVLTRGQFNEGLTAMFEQ</sequence>
<dbReference type="InterPro" id="IPR011006">
    <property type="entry name" value="CheY-like_superfamily"/>
</dbReference>
<dbReference type="Proteomes" id="UP000536179">
    <property type="component" value="Unassembled WGS sequence"/>
</dbReference>
<feature type="region of interest" description="Disordered" evidence="1">
    <location>
        <begin position="1"/>
        <end position="26"/>
    </location>
</feature>
<evidence type="ECO:0000313" key="3">
    <source>
        <dbReference type="Proteomes" id="UP000536179"/>
    </source>
</evidence>
<keyword evidence="3" id="KW-1185">Reference proteome</keyword>
<protein>
    <submittedName>
        <fullName evidence="2">Uncharacterized protein</fullName>
    </submittedName>
</protein>
<evidence type="ECO:0000313" key="2">
    <source>
        <dbReference type="EMBL" id="MBB3205586.1"/>
    </source>
</evidence>
<dbReference type="AlphaFoldDB" id="A0A7W5DW48"/>